<proteinExistence type="predicted"/>
<name>A0A0A9FZW5_ARUDO</name>
<protein>
    <submittedName>
        <fullName evidence="1">Uncharacterized protein</fullName>
    </submittedName>
</protein>
<dbReference type="EMBL" id="GBRH01179516">
    <property type="protein sequence ID" value="JAE18380.1"/>
    <property type="molecule type" value="Transcribed_RNA"/>
</dbReference>
<dbReference type="AlphaFoldDB" id="A0A0A9FZW5"/>
<accession>A0A0A9FZW5</accession>
<sequence>MSGRKHGWFVVKAFPATPCPRSRWCSEQASWKPCILASFTKHASSVVEMQYR</sequence>
<reference evidence="1" key="1">
    <citation type="submission" date="2014-09" db="EMBL/GenBank/DDBJ databases">
        <authorList>
            <person name="Magalhaes I.L.F."/>
            <person name="Oliveira U."/>
            <person name="Santos F.R."/>
            <person name="Vidigal T.H.D.A."/>
            <person name="Brescovit A.D."/>
            <person name="Santos A.J."/>
        </authorList>
    </citation>
    <scope>NUCLEOTIDE SEQUENCE</scope>
    <source>
        <tissue evidence="1">Shoot tissue taken approximately 20 cm above the soil surface</tissue>
    </source>
</reference>
<reference evidence="1" key="2">
    <citation type="journal article" date="2015" name="Data Brief">
        <title>Shoot transcriptome of the giant reed, Arundo donax.</title>
        <authorList>
            <person name="Barrero R.A."/>
            <person name="Guerrero F.D."/>
            <person name="Moolhuijzen P."/>
            <person name="Goolsby J.A."/>
            <person name="Tidwell J."/>
            <person name="Bellgard S.E."/>
            <person name="Bellgard M.I."/>
        </authorList>
    </citation>
    <scope>NUCLEOTIDE SEQUENCE</scope>
    <source>
        <tissue evidence="1">Shoot tissue taken approximately 20 cm above the soil surface</tissue>
    </source>
</reference>
<evidence type="ECO:0000313" key="1">
    <source>
        <dbReference type="EMBL" id="JAE18380.1"/>
    </source>
</evidence>
<organism evidence="1">
    <name type="scientific">Arundo donax</name>
    <name type="common">Giant reed</name>
    <name type="synonym">Donax arundinaceus</name>
    <dbReference type="NCBI Taxonomy" id="35708"/>
    <lineage>
        <taxon>Eukaryota</taxon>
        <taxon>Viridiplantae</taxon>
        <taxon>Streptophyta</taxon>
        <taxon>Embryophyta</taxon>
        <taxon>Tracheophyta</taxon>
        <taxon>Spermatophyta</taxon>
        <taxon>Magnoliopsida</taxon>
        <taxon>Liliopsida</taxon>
        <taxon>Poales</taxon>
        <taxon>Poaceae</taxon>
        <taxon>PACMAD clade</taxon>
        <taxon>Arundinoideae</taxon>
        <taxon>Arundineae</taxon>
        <taxon>Arundo</taxon>
    </lineage>
</organism>